<gene>
    <name evidence="1" type="ORF">SAMN02745702_01064</name>
</gene>
<organism evidence="1 2">
    <name type="scientific">Desulfobaculum bizertense DSM 18034</name>
    <dbReference type="NCBI Taxonomy" id="1121442"/>
    <lineage>
        <taxon>Bacteria</taxon>
        <taxon>Pseudomonadati</taxon>
        <taxon>Thermodesulfobacteriota</taxon>
        <taxon>Desulfovibrionia</taxon>
        <taxon>Desulfovibrionales</taxon>
        <taxon>Desulfovibrionaceae</taxon>
        <taxon>Desulfobaculum</taxon>
    </lineage>
</organism>
<dbReference type="Proteomes" id="UP000189733">
    <property type="component" value="Unassembled WGS sequence"/>
</dbReference>
<sequence>MFDALKKRLKDFLDSKVLEDDIAPQTFLELSNELLELADAASNFWHNEPQFQQRVQRIRTEMEQLESLASKPEFKRLSPQKRLELRESLLASREQLLEAMGTVPAPTSTLQ</sequence>
<name>A0A1T4VWC7_9BACT</name>
<protein>
    <submittedName>
        <fullName evidence="1">Uncharacterized protein</fullName>
    </submittedName>
</protein>
<keyword evidence="2" id="KW-1185">Reference proteome</keyword>
<reference evidence="1 2" key="1">
    <citation type="submission" date="2017-02" db="EMBL/GenBank/DDBJ databases">
        <authorList>
            <person name="Peterson S.W."/>
        </authorList>
    </citation>
    <scope>NUCLEOTIDE SEQUENCE [LARGE SCALE GENOMIC DNA]</scope>
    <source>
        <strain evidence="1 2">DSM 18034</strain>
    </source>
</reference>
<dbReference type="OrthoDB" id="5459697at2"/>
<evidence type="ECO:0000313" key="2">
    <source>
        <dbReference type="Proteomes" id="UP000189733"/>
    </source>
</evidence>
<dbReference type="STRING" id="1121442.SAMN02745702_01064"/>
<evidence type="ECO:0000313" key="1">
    <source>
        <dbReference type="EMBL" id="SKA69209.1"/>
    </source>
</evidence>
<dbReference type="EMBL" id="FUYA01000003">
    <property type="protein sequence ID" value="SKA69209.1"/>
    <property type="molecule type" value="Genomic_DNA"/>
</dbReference>
<dbReference type="AlphaFoldDB" id="A0A1T4VWC7"/>
<accession>A0A1T4VWC7</accession>
<proteinExistence type="predicted"/>
<dbReference type="RefSeq" id="WP_078684369.1">
    <property type="nucleotide sequence ID" value="NZ_FUYA01000003.1"/>
</dbReference>